<evidence type="ECO:0000256" key="2">
    <source>
        <dbReference type="ARBA" id="ARBA00023002"/>
    </source>
</evidence>
<dbReference type="Gene3D" id="3.40.50.720">
    <property type="entry name" value="NAD(P)-binding Rossmann-like Domain"/>
    <property type="match status" value="1"/>
</dbReference>
<proteinExistence type="inferred from homology"/>
<keyword evidence="3" id="KW-1133">Transmembrane helix</keyword>
<keyword evidence="2" id="KW-0560">Oxidoreductase</keyword>
<dbReference type="InterPro" id="IPR013149">
    <property type="entry name" value="ADH-like_C"/>
</dbReference>
<evidence type="ECO:0000313" key="6">
    <source>
        <dbReference type="Proteomes" id="UP000012174"/>
    </source>
</evidence>
<dbReference type="OMA" id="SASCHEE"/>
<evidence type="ECO:0000313" key="5">
    <source>
        <dbReference type="EMBL" id="EMR72113.1"/>
    </source>
</evidence>
<dbReference type="KEGG" id="ela:UCREL1_832"/>
<dbReference type="OrthoDB" id="48317at2759"/>
<feature type="transmembrane region" description="Helical" evidence="3">
    <location>
        <begin position="131"/>
        <end position="150"/>
    </location>
</feature>
<dbReference type="eggNOG" id="KOG1198">
    <property type="taxonomic scope" value="Eukaryota"/>
</dbReference>
<evidence type="ECO:0000259" key="4">
    <source>
        <dbReference type="SMART" id="SM00829"/>
    </source>
</evidence>
<feature type="domain" description="Enoyl reductase (ER)" evidence="4">
    <location>
        <begin position="21"/>
        <end position="275"/>
    </location>
</feature>
<dbReference type="Gene3D" id="3.90.180.10">
    <property type="entry name" value="Medium-chain alcohol dehydrogenases, catalytic domain"/>
    <property type="match status" value="1"/>
</dbReference>
<keyword evidence="6" id="KW-1185">Reference proteome</keyword>
<dbReference type="InterPro" id="IPR011032">
    <property type="entry name" value="GroES-like_sf"/>
</dbReference>
<dbReference type="SMART" id="SM00829">
    <property type="entry name" value="PKS_ER"/>
    <property type="match status" value="1"/>
</dbReference>
<dbReference type="Pfam" id="PF08240">
    <property type="entry name" value="ADH_N"/>
    <property type="match status" value="1"/>
</dbReference>
<evidence type="ECO:0000256" key="3">
    <source>
        <dbReference type="SAM" id="Phobius"/>
    </source>
</evidence>
<accession>M7T5H3</accession>
<dbReference type="HOGENOM" id="CLU_026673_16_1_1"/>
<sequence length="336" mass="36330">MSVQSYRIPRIQRGLVAISPGSLALKPVPVPRVAPDEVLVLVAAVALNPSDHKLLDQSTTVGAISGADFAGTVVRIGSGTSDDDKHDLKLGDRVLAFVFGANPGSPGNGAFAQYVTVPARLCIKIPDKSKYDFAAAASMAMGLATAGLIFRQLGLRLDLRDQDRKEQDVPTANEGDYVLVHGGATSTGTILLQILRLAGYTPIATCSKSNQALVKSRGAVVSFDYNSPTIRDDIREYTSNGLRFAVDCFGTQETMTLCYGVLGHQEHQPGNHAVLRNKYIALEQYPRQLTIRRRDVAHEWILAWTVQGKEVKLAGAYYRPLGPESLIRSRSAEKVG</sequence>
<dbReference type="CDD" id="cd08249">
    <property type="entry name" value="enoyl_reductase_like"/>
    <property type="match status" value="1"/>
</dbReference>
<dbReference type="PANTHER" id="PTHR45348">
    <property type="entry name" value="HYPOTHETICAL OXIDOREDUCTASE (EUROFUNG)"/>
    <property type="match status" value="1"/>
</dbReference>
<dbReference type="EMBL" id="KB705518">
    <property type="protein sequence ID" value="EMR72113.1"/>
    <property type="molecule type" value="Genomic_DNA"/>
</dbReference>
<gene>
    <name evidence="5" type="ORF">UCREL1_832</name>
</gene>
<dbReference type="InterPro" id="IPR036291">
    <property type="entry name" value="NAD(P)-bd_dom_sf"/>
</dbReference>
<protein>
    <submittedName>
        <fullName evidence="5">Putative alcohol dehydrogenase protein</fullName>
    </submittedName>
</protein>
<keyword evidence="3" id="KW-0472">Membrane</keyword>
<keyword evidence="3" id="KW-0812">Transmembrane</keyword>
<dbReference type="Pfam" id="PF00107">
    <property type="entry name" value="ADH_zinc_N"/>
    <property type="match status" value="1"/>
</dbReference>
<comment type="similarity">
    <text evidence="1">Belongs to the zinc-containing alcohol dehydrogenase family.</text>
</comment>
<reference evidence="6" key="1">
    <citation type="journal article" date="2013" name="Genome Announc.">
        <title>Draft genome sequence of the grapevine dieback fungus Eutypa lata UCR-EL1.</title>
        <authorList>
            <person name="Blanco-Ulate B."/>
            <person name="Rolshausen P.E."/>
            <person name="Cantu D."/>
        </authorList>
    </citation>
    <scope>NUCLEOTIDE SEQUENCE [LARGE SCALE GENOMIC DNA]</scope>
    <source>
        <strain evidence="6">UCR-EL1</strain>
    </source>
</reference>
<dbReference type="AlphaFoldDB" id="M7T5H3"/>
<dbReference type="STRING" id="1287681.M7T5H3"/>
<dbReference type="InterPro" id="IPR047122">
    <property type="entry name" value="Trans-enoyl_RdTase-like"/>
</dbReference>
<name>M7T5H3_EUTLA</name>
<dbReference type="GO" id="GO:0016651">
    <property type="term" value="F:oxidoreductase activity, acting on NAD(P)H"/>
    <property type="evidence" value="ECO:0007669"/>
    <property type="project" value="InterPro"/>
</dbReference>
<dbReference type="SUPFAM" id="SSF51735">
    <property type="entry name" value="NAD(P)-binding Rossmann-fold domains"/>
    <property type="match status" value="1"/>
</dbReference>
<dbReference type="InterPro" id="IPR013154">
    <property type="entry name" value="ADH-like_N"/>
</dbReference>
<dbReference type="PANTHER" id="PTHR45348:SF2">
    <property type="entry name" value="ZINC-TYPE ALCOHOL DEHYDROGENASE-LIKE PROTEIN C2E1P3.01"/>
    <property type="match status" value="1"/>
</dbReference>
<dbReference type="Proteomes" id="UP000012174">
    <property type="component" value="Unassembled WGS sequence"/>
</dbReference>
<evidence type="ECO:0000256" key="1">
    <source>
        <dbReference type="ARBA" id="ARBA00008072"/>
    </source>
</evidence>
<dbReference type="InterPro" id="IPR020843">
    <property type="entry name" value="ER"/>
</dbReference>
<organism evidence="5 6">
    <name type="scientific">Eutypa lata (strain UCR-EL1)</name>
    <name type="common">Grapevine dieback disease fungus</name>
    <name type="synonym">Eutypa armeniacae</name>
    <dbReference type="NCBI Taxonomy" id="1287681"/>
    <lineage>
        <taxon>Eukaryota</taxon>
        <taxon>Fungi</taxon>
        <taxon>Dikarya</taxon>
        <taxon>Ascomycota</taxon>
        <taxon>Pezizomycotina</taxon>
        <taxon>Sordariomycetes</taxon>
        <taxon>Xylariomycetidae</taxon>
        <taxon>Xylariales</taxon>
        <taxon>Diatrypaceae</taxon>
        <taxon>Eutypa</taxon>
    </lineage>
</organism>
<dbReference type="SUPFAM" id="SSF50129">
    <property type="entry name" value="GroES-like"/>
    <property type="match status" value="1"/>
</dbReference>